<feature type="region of interest" description="Disordered" evidence="1">
    <location>
        <begin position="195"/>
        <end position="215"/>
    </location>
</feature>
<sequence>MRPPAWSDLPGFPGLVRPPAEWSDLGPPVRPPFGGPHRAWCDFPGLVRPPQGLPGLADLPRLGQTSRLSQASAGFVRPPRLATLGPPRAWSDLPPAWFDLLRAWSDLIGFGRTHLGLVRPPGLVRPGSWPQPSGLPGLVGASAAGPTRPGFVRPPQGLVRPRWLSQASSGLVRPPPALSGLPAWSSPGLGATSRLARPPRGLVRPSRLGRPPGLGEPPVLVRPHRAWCDLPALFNLAGLLTSRLGSTSGARSGLLRFGQLPSSPPPGLSQASSAWSELPAFPTSSGLYYLGRLGRASVLSDLLGLGGLRFGLVRHPADFVRPPSGAPPGLVRRPRLGQASLRPSDLIEWSGPMSQASRVWSDRPALSGLLGFGPTSSGAVGGFLRVWSGLFRAWSGLLHLVGPPAGSDPPGFGQTFLGLVRPLSKPSDLLGLGQASLQVWSGLPGLVRPPVGLVRRPQVLEYDLRFSGLPAWWSFQRRSDLLGLGPTSQGLSPEPSGLVEPPRKWWTSAAWSSLPGLVGLTGFGGPPDLLDLPAWSSLPGLVGASGLGQASRAWCDLPGLVDLLQSGPTSRLGDLPSWSGLARAWSRPAWWASSGFGPTSWPGWSDLPPAWFDLLWAWFDLSSAWCDLLGFGQATPAWLEPPGRVRPQLSALCDLPGFVQPRPGLAQASPAWFDLLRAGSDLSGFGRTPGGFIRPRPAWWTRRVLSEPPRAWSGLPRQWTSMTLFDLSAWSDLLRAWYDLPACSEPPGCSGPSLVDLPVQARLGRRPPGRSDLLQAVGPPPEMVRLPPALVRPPPGLVRPPPALSDLLRVWSNLLGACSDFLRCDLRVWSTFYWFGRPPSRPSPPGFVRSSAGWSDLPPAWFDFLRTWFDLPWLEPPAGLVRPPDLVRPPIGFQASSVLDATSAACSASPAWSDFPAWSDLLGLGPTSPGLGQARGLVGLLRGVVRPPARRSGLPAWSEPHRVWWDLPDLLDLPAVQPPGLSGLPARSDLLGLGATSRAWSGRPGCQASCGSGPSLSPVRPPVLVDLTPGLVSFPACPASWGLVRPLQGLVRPLPGRQASLRVLFDLARFGPTSPRLGSISQAWLDLSWLECDLPRFGPATRLESTSRLAVRPRLRLYATSTGSGAFSGLVRPFPEFGQAYSAWSDLPQQVRPQLSALCDLPALFNLLRACSGLPAWFDLGGGSEASLGFGQNSRGFIRPRRLGPTRQGFVRPRQGLVGLPRQWASANFVRPPRLVQASQGVRPPRLYSTSRLAQAQAWSTSRRLVRPRRAWSGVRGLSRPHGPVGPPGMVHLPFSPTSGASRVLFVSPGWSSLPGLVQSPQGLVRPPGLVQASRGLSPTSRQVRPPAGLVRPPGFRPHGLVTSWALAYWLAQASPAVPPGWSDFPAWEAIWLGPGVIPAVGPQRLGRPQRQVDLTPGLVDLAGLSGTSPQSDFRLGRPHRAWLTSRGWSASQGLVRAQGLVEPPQDVVRPLRGLVEPPRLGQPLWGSQASYGLVRTPSFGGASWGVVELSGLVSLPVLVRPPGLVELPRQVGLAGVGGGLAAGWSLGLVGLIRFSANSRLVDLRRQSDLLRLVPTSCLFRAPRAWWTSRGLGPTRGSFVRPSRSWSGLRLGQASSGLVGLLSAIRPRQSAGDLAGRPRPLRVWSGLRVWSDLPEVLTQEMVRPPLSPTSAKLGPASLVDLLRVWSDLIGLVGPHRVWSGLIGLGGASPAQCDLIGLVGPPPGFG</sequence>
<protein>
    <submittedName>
        <fullName evidence="2">Uncharacterized protein</fullName>
    </submittedName>
</protein>
<feature type="compositionally biased region" description="Low complexity" evidence="1">
    <location>
        <begin position="198"/>
        <end position="215"/>
    </location>
</feature>
<organism evidence="2 3">
    <name type="scientific">Rhamnella rubrinervis</name>
    <dbReference type="NCBI Taxonomy" id="2594499"/>
    <lineage>
        <taxon>Eukaryota</taxon>
        <taxon>Viridiplantae</taxon>
        <taxon>Streptophyta</taxon>
        <taxon>Embryophyta</taxon>
        <taxon>Tracheophyta</taxon>
        <taxon>Spermatophyta</taxon>
        <taxon>Magnoliopsida</taxon>
        <taxon>eudicotyledons</taxon>
        <taxon>Gunneridae</taxon>
        <taxon>Pentapetalae</taxon>
        <taxon>rosids</taxon>
        <taxon>fabids</taxon>
        <taxon>Rosales</taxon>
        <taxon>Rhamnaceae</taxon>
        <taxon>rhamnoid group</taxon>
        <taxon>Rhamneae</taxon>
        <taxon>Rhamnella</taxon>
    </lineage>
</organism>
<comment type="caution">
    <text evidence="2">The sequence shown here is derived from an EMBL/GenBank/DDBJ whole genome shotgun (WGS) entry which is preliminary data.</text>
</comment>
<reference evidence="2" key="1">
    <citation type="submission" date="2020-03" db="EMBL/GenBank/DDBJ databases">
        <title>A high-quality chromosome-level genome assembly of a woody plant with both climbing and erect habits, Rhamnella rubrinervis.</title>
        <authorList>
            <person name="Lu Z."/>
            <person name="Yang Y."/>
            <person name="Zhu X."/>
            <person name="Sun Y."/>
        </authorList>
    </citation>
    <scope>NUCLEOTIDE SEQUENCE</scope>
    <source>
        <strain evidence="2">BYM</strain>
        <tissue evidence="2">Leaf</tissue>
    </source>
</reference>
<gene>
    <name evidence="2" type="ORF">FNV43_RR12158</name>
</gene>
<evidence type="ECO:0000313" key="2">
    <source>
        <dbReference type="EMBL" id="KAF3446978.1"/>
    </source>
</evidence>
<name>A0A8K0MIJ7_9ROSA</name>
<proteinExistence type="predicted"/>
<dbReference type="Proteomes" id="UP000796880">
    <property type="component" value="Unassembled WGS sequence"/>
</dbReference>
<accession>A0A8K0MIJ7</accession>
<evidence type="ECO:0000256" key="1">
    <source>
        <dbReference type="SAM" id="MobiDB-lite"/>
    </source>
</evidence>
<evidence type="ECO:0000313" key="3">
    <source>
        <dbReference type="Proteomes" id="UP000796880"/>
    </source>
</evidence>
<keyword evidence="3" id="KW-1185">Reference proteome</keyword>
<dbReference type="EMBL" id="VOIH02000005">
    <property type="protein sequence ID" value="KAF3446978.1"/>
    <property type="molecule type" value="Genomic_DNA"/>
</dbReference>